<evidence type="ECO:0000313" key="2">
    <source>
        <dbReference type="Proteomes" id="UP000198725"/>
    </source>
</evidence>
<sequence length="132" mass="15161">MFCIAAFVMAELIRWPFRYVSADYKAGQKAVEKTTIERLQKVGFFEMQADSALGIMAGAIYYLWLPDETRAPPHRRFRIGLTTYRQLMLYGNGSIEISYLPKSGVILSIDTPTYRYAAYEPPANRHQIKQQA</sequence>
<gene>
    <name evidence="1" type="ORF">SAMN05192579_1274</name>
</gene>
<dbReference type="EMBL" id="FOSR01000027">
    <property type="protein sequence ID" value="SFL29686.1"/>
    <property type="molecule type" value="Genomic_DNA"/>
</dbReference>
<dbReference type="AlphaFoldDB" id="A0A1I4GKQ3"/>
<proteinExistence type="predicted"/>
<reference evidence="2" key="1">
    <citation type="submission" date="2016-10" db="EMBL/GenBank/DDBJ databases">
        <authorList>
            <person name="Varghese N."/>
            <person name="Submissions S."/>
        </authorList>
    </citation>
    <scope>NUCLEOTIDE SEQUENCE [LARGE SCALE GENOMIC DNA]</scope>
    <source>
        <strain evidence="2">MO64</strain>
    </source>
</reference>
<organism evidence="1 2">
    <name type="scientific">Rhodanobacter glycinis</name>
    <dbReference type="NCBI Taxonomy" id="582702"/>
    <lineage>
        <taxon>Bacteria</taxon>
        <taxon>Pseudomonadati</taxon>
        <taxon>Pseudomonadota</taxon>
        <taxon>Gammaproteobacteria</taxon>
        <taxon>Lysobacterales</taxon>
        <taxon>Rhodanobacteraceae</taxon>
        <taxon>Rhodanobacter</taxon>
    </lineage>
</organism>
<evidence type="ECO:0000313" key="1">
    <source>
        <dbReference type="EMBL" id="SFL29686.1"/>
    </source>
</evidence>
<name>A0A1I4GKQ3_9GAMM</name>
<accession>A0A1I4GKQ3</accession>
<dbReference type="Proteomes" id="UP000198725">
    <property type="component" value="Unassembled WGS sequence"/>
</dbReference>
<keyword evidence="2" id="KW-1185">Reference proteome</keyword>
<protein>
    <submittedName>
        <fullName evidence="1">Uncharacterized protein</fullName>
    </submittedName>
</protein>